<evidence type="ECO:0000256" key="7">
    <source>
        <dbReference type="ARBA" id="ARBA00023273"/>
    </source>
</evidence>
<dbReference type="GO" id="GO:0030424">
    <property type="term" value="C:axon"/>
    <property type="evidence" value="ECO:0007669"/>
    <property type="project" value="UniProtKB-SubCell"/>
</dbReference>
<dbReference type="AlphaFoldDB" id="A0A0P4VPP1"/>
<keyword evidence="10" id="KW-1133">Transmembrane helix</keyword>
<dbReference type="GO" id="GO:0048788">
    <property type="term" value="C:cytoskeleton of presynaptic active zone"/>
    <property type="evidence" value="ECO:0007669"/>
    <property type="project" value="TreeGrafter"/>
</dbReference>
<proteinExistence type="predicted"/>
<name>A0A0P4VPP1_SCYOL</name>
<dbReference type="GO" id="GO:0007274">
    <property type="term" value="P:neuromuscular synaptic transmission"/>
    <property type="evidence" value="ECO:0007669"/>
    <property type="project" value="TreeGrafter"/>
</dbReference>
<dbReference type="InterPro" id="IPR019323">
    <property type="entry name" value="ELKS/CAST"/>
</dbReference>
<evidence type="ECO:0000313" key="11">
    <source>
        <dbReference type="EMBL" id="JAI57263.1"/>
    </source>
</evidence>
<dbReference type="PANTHER" id="PTHR18861">
    <property type="entry name" value="ELKS/RAB6-INTERACTING/CAST PROTEIN"/>
    <property type="match status" value="1"/>
</dbReference>
<keyword evidence="4" id="KW-0770">Synapse</keyword>
<accession>A0A0P4VPP1</accession>
<evidence type="ECO:0000256" key="2">
    <source>
        <dbReference type="ARBA" id="ARBA00022490"/>
    </source>
</evidence>
<organism evidence="11">
    <name type="scientific">Scylla olivacea</name>
    <name type="common">Orange mud crab</name>
    <name type="synonym">Cancer olivacea</name>
    <dbReference type="NCBI Taxonomy" id="85551"/>
    <lineage>
        <taxon>Eukaryota</taxon>
        <taxon>Metazoa</taxon>
        <taxon>Ecdysozoa</taxon>
        <taxon>Arthropoda</taxon>
        <taxon>Crustacea</taxon>
        <taxon>Multicrustacea</taxon>
        <taxon>Malacostraca</taxon>
        <taxon>Eumalacostraca</taxon>
        <taxon>Eucarida</taxon>
        <taxon>Decapoda</taxon>
        <taxon>Pleocyemata</taxon>
        <taxon>Brachyura</taxon>
        <taxon>Eubrachyura</taxon>
        <taxon>Portunoidea</taxon>
        <taxon>Portunidae</taxon>
        <taxon>Portuninae</taxon>
        <taxon>Scylla</taxon>
    </lineage>
</organism>
<keyword evidence="3" id="KW-0597">Phosphoprotein</keyword>
<comment type="subcellular location">
    <subcellularLocation>
        <location evidence="1">Cytoplasm</location>
        <location evidence="1">Cytoskeleton</location>
    </subcellularLocation>
    <subcellularLocation>
        <location evidence="8">Presynapse</location>
    </subcellularLocation>
</comment>
<reference evidence="11" key="1">
    <citation type="submission" date="2015-09" db="EMBL/GenBank/DDBJ databases">
        <title>Scylla olivacea transcriptome.</title>
        <authorList>
            <person name="Ikhwanuddin M."/>
        </authorList>
    </citation>
    <scope>NUCLEOTIDE SEQUENCE</scope>
</reference>
<keyword evidence="10" id="KW-0472">Membrane</keyword>
<evidence type="ECO:0000256" key="6">
    <source>
        <dbReference type="ARBA" id="ARBA00023212"/>
    </source>
</evidence>
<dbReference type="GO" id="GO:0048167">
    <property type="term" value="P:regulation of synaptic plasticity"/>
    <property type="evidence" value="ECO:0007669"/>
    <property type="project" value="TreeGrafter"/>
</dbReference>
<evidence type="ECO:0000256" key="5">
    <source>
        <dbReference type="ARBA" id="ARBA00023054"/>
    </source>
</evidence>
<keyword evidence="6" id="KW-0206">Cytoskeleton</keyword>
<evidence type="ECO:0000256" key="1">
    <source>
        <dbReference type="ARBA" id="ARBA00004245"/>
    </source>
</evidence>
<keyword evidence="5 9" id="KW-0175">Coiled coil</keyword>
<evidence type="ECO:0000256" key="4">
    <source>
        <dbReference type="ARBA" id="ARBA00023018"/>
    </source>
</evidence>
<dbReference type="GO" id="GO:0098882">
    <property type="term" value="F:structural constituent of presynaptic active zone"/>
    <property type="evidence" value="ECO:0007669"/>
    <property type="project" value="TreeGrafter"/>
</dbReference>
<evidence type="ECO:0000256" key="3">
    <source>
        <dbReference type="ARBA" id="ARBA00022553"/>
    </source>
</evidence>
<evidence type="ECO:0000256" key="9">
    <source>
        <dbReference type="SAM" id="Coils"/>
    </source>
</evidence>
<dbReference type="Pfam" id="PF10174">
    <property type="entry name" value="Cast"/>
    <property type="match status" value="1"/>
</dbReference>
<dbReference type="EMBL" id="GDRN01108362">
    <property type="protein sequence ID" value="JAI57263.1"/>
    <property type="molecule type" value="Transcribed_RNA"/>
</dbReference>
<protein>
    <recommendedName>
        <fullName evidence="12">ELKS/RAB6-interacting/CAST family member 1</fullName>
    </recommendedName>
</protein>
<keyword evidence="2" id="KW-0963">Cytoplasm</keyword>
<evidence type="ECO:0000256" key="8">
    <source>
        <dbReference type="ARBA" id="ARBA00034106"/>
    </source>
</evidence>
<evidence type="ECO:0000256" key="10">
    <source>
        <dbReference type="SAM" id="Phobius"/>
    </source>
</evidence>
<dbReference type="PANTHER" id="PTHR18861:SF0">
    <property type="entry name" value="BRUCHPILOT, ISOFORM J"/>
    <property type="match status" value="1"/>
</dbReference>
<feature type="transmembrane region" description="Helical" evidence="10">
    <location>
        <begin position="130"/>
        <end position="154"/>
    </location>
</feature>
<keyword evidence="10" id="KW-0812">Transmembrane</keyword>
<feature type="coiled-coil region" evidence="9">
    <location>
        <begin position="17"/>
        <end position="81"/>
    </location>
</feature>
<keyword evidence="7" id="KW-0966">Cell projection</keyword>
<evidence type="ECO:0008006" key="12">
    <source>
        <dbReference type="Google" id="ProtNLM"/>
    </source>
</evidence>
<sequence length="176" mass="20700">MFRADKWLLRHSLSPSLQKQAMLVRQLEDELRHQKARGLSVEVQSQLENLSTENDHLTREVAILRETIKELELRIETQKQTLAARDESIKKLLEMLQQKGIGKEEERAMMQQMQAVFQKQVQLSWSCICYYYYLLLYVSLLLLSSRLCLIQYGCHGGRGRVMSRLEEVDSTRRGRE</sequence>